<dbReference type="InterPro" id="IPR018056">
    <property type="entry name" value="Kringle_CS"/>
</dbReference>
<dbReference type="Gene3D" id="2.40.20.10">
    <property type="entry name" value="Plasminogen Kringle 4"/>
    <property type="match status" value="4"/>
</dbReference>
<evidence type="ECO:0000256" key="5">
    <source>
        <dbReference type="SAM" id="Phobius"/>
    </source>
</evidence>
<dbReference type="SMART" id="SM00130">
    <property type="entry name" value="KR"/>
    <property type="match status" value="3"/>
</dbReference>
<dbReference type="SUPFAM" id="SSF82895">
    <property type="entry name" value="TSP-1 type 1 repeat"/>
    <property type="match status" value="1"/>
</dbReference>
<evidence type="ECO:0000313" key="9">
    <source>
        <dbReference type="EMBL" id="KAF7993844.1"/>
    </source>
</evidence>
<dbReference type="SUPFAM" id="SSF48726">
    <property type="entry name" value="Immunoglobulin"/>
    <property type="match status" value="2"/>
</dbReference>
<keyword evidence="5" id="KW-0472">Membrane</keyword>
<feature type="region of interest" description="Disordered" evidence="4">
    <location>
        <begin position="1499"/>
        <end position="1522"/>
    </location>
</feature>
<dbReference type="PROSITE" id="PS00021">
    <property type="entry name" value="KRINGLE_1"/>
    <property type="match status" value="2"/>
</dbReference>
<evidence type="ECO:0000256" key="1">
    <source>
        <dbReference type="ARBA" id="ARBA00022572"/>
    </source>
</evidence>
<evidence type="ECO:0000256" key="6">
    <source>
        <dbReference type="SAM" id="SignalP"/>
    </source>
</evidence>
<evidence type="ECO:0000313" key="10">
    <source>
        <dbReference type="Proteomes" id="UP000639338"/>
    </source>
</evidence>
<keyword evidence="1 3" id="KW-0420">Kringle</keyword>
<dbReference type="InterPro" id="IPR036179">
    <property type="entry name" value="Ig-like_dom_sf"/>
</dbReference>
<dbReference type="InterPro" id="IPR013783">
    <property type="entry name" value="Ig-like_fold"/>
</dbReference>
<evidence type="ECO:0000259" key="8">
    <source>
        <dbReference type="PROSITE" id="PS50835"/>
    </source>
</evidence>
<accession>A0A835CSE2</accession>
<feature type="domain" description="Kringle" evidence="7">
    <location>
        <begin position="544"/>
        <end position="625"/>
    </location>
</feature>
<feature type="chain" id="PRO_5032459587" evidence="6">
    <location>
        <begin position="22"/>
        <end position="1522"/>
    </location>
</feature>
<dbReference type="SMART" id="SM00209">
    <property type="entry name" value="TSP1"/>
    <property type="match status" value="1"/>
</dbReference>
<name>A0A835CSE2_APHGI</name>
<evidence type="ECO:0000259" key="7">
    <source>
        <dbReference type="PROSITE" id="PS50070"/>
    </source>
</evidence>
<feature type="compositionally biased region" description="Acidic residues" evidence="4">
    <location>
        <begin position="709"/>
        <end position="723"/>
    </location>
</feature>
<feature type="domain" description="Kringle" evidence="7">
    <location>
        <begin position="124"/>
        <end position="210"/>
    </location>
</feature>
<gene>
    <name evidence="9" type="ORF">HCN44_011113</name>
</gene>
<dbReference type="Proteomes" id="UP000639338">
    <property type="component" value="Unassembled WGS sequence"/>
</dbReference>
<protein>
    <submittedName>
        <fullName evidence="9">Uncharacterized protein</fullName>
    </submittedName>
</protein>
<dbReference type="PANTHER" id="PTHR24261:SF7">
    <property type="entry name" value="KRINGLE DOMAIN-CONTAINING PROTEIN"/>
    <property type="match status" value="1"/>
</dbReference>
<dbReference type="InterPro" id="IPR000884">
    <property type="entry name" value="TSP1_rpt"/>
</dbReference>
<feature type="compositionally biased region" description="Low complexity" evidence="4">
    <location>
        <begin position="659"/>
        <end position="672"/>
    </location>
</feature>
<feature type="transmembrane region" description="Helical" evidence="5">
    <location>
        <begin position="1432"/>
        <end position="1455"/>
    </location>
</feature>
<comment type="caution">
    <text evidence="9">The sequence shown here is derived from an EMBL/GenBank/DDBJ whole genome shotgun (WGS) entry which is preliminary data.</text>
</comment>
<feature type="domain" description="Kringle" evidence="7">
    <location>
        <begin position="39"/>
        <end position="117"/>
    </location>
</feature>
<comment type="caution">
    <text evidence="3">Lacks conserved residue(s) required for the propagation of feature annotation.</text>
</comment>
<dbReference type="FunFam" id="2.20.100.10:FF:000001">
    <property type="entry name" value="semaphorin-5A isoform X1"/>
    <property type="match status" value="1"/>
</dbReference>
<dbReference type="Pfam" id="PF00090">
    <property type="entry name" value="TSP_1"/>
    <property type="match status" value="1"/>
</dbReference>
<dbReference type="InterPro" id="IPR036383">
    <property type="entry name" value="TSP1_rpt_sf"/>
</dbReference>
<dbReference type="PROSITE" id="PS50092">
    <property type="entry name" value="TSP1"/>
    <property type="match status" value="1"/>
</dbReference>
<organism evidence="9 10">
    <name type="scientific">Aphidius gifuensis</name>
    <name type="common">Parasitoid wasp</name>
    <dbReference type="NCBI Taxonomy" id="684658"/>
    <lineage>
        <taxon>Eukaryota</taxon>
        <taxon>Metazoa</taxon>
        <taxon>Ecdysozoa</taxon>
        <taxon>Arthropoda</taxon>
        <taxon>Hexapoda</taxon>
        <taxon>Insecta</taxon>
        <taxon>Pterygota</taxon>
        <taxon>Neoptera</taxon>
        <taxon>Endopterygota</taxon>
        <taxon>Hymenoptera</taxon>
        <taxon>Apocrita</taxon>
        <taxon>Ichneumonoidea</taxon>
        <taxon>Braconidae</taxon>
        <taxon>Aphidiinae</taxon>
        <taxon>Aphidius</taxon>
    </lineage>
</organism>
<keyword evidence="10" id="KW-1185">Reference proteome</keyword>
<evidence type="ECO:0000256" key="3">
    <source>
        <dbReference type="PROSITE-ProRule" id="PRU00121"/>
    </source>
</evidence>
<dbReference type="OrthoDB" id="1915767at2759"/>
<evidence type="ECO:0000256" key="4">
    <source>
        <dbReference type="SAM" id="MobiDB-lite"/>
    </source>
</evidence>
<sequence>MLIFVELLMVIIANIIESTIAQAMINTTDLNNCKLTQFGIEYKGQKGTTAGDIRCQSWYGHGQIHSVHPGIENNDFPEKSMQLAKNYCRNPTRDPRGPWCYTLDPSLIDDECGIPLCNFGECRITGVGAEYAGKCNKSASNNKCETWDKKRVQQTGLTEKYQNSKFPDLSREKAKNYCRNPDNDIGGPWCWVEEENYEYVKKQYCDVSFCDDKNCLVYTRNSSVYSTIKNIHKSIGSLKIWIKLWNPDDELDGEARLLLSLLPIPTSSKHIAQDWRAGTEIIISNSGTGQIYPNDDDDEVQLEPTPNIILGSKWTPLTVNWADGFISVTQEGSSKPIFIDEYAKENTISSTFKDSFLSYGLMGTGVLWSTEFCNEVCEVYTTFGLEYINVLPIKKNNISFDINFYVRANQEIYIKFYQTPGSIYPSVELAIDHENSITLTHQSSEKANKLYLKNIQSLNILNYWKWNEFTVSLFGSHFRLFSKRYYGNDEILYAKEHLFSSLRWFSFGSNDVIAHWTFFCAPEDADNVEIPTPPNCISNTLDFSYNGSQWTTVKDLPCIPWIANEIPDNEKNNNYLFIDQSTLLQATNKCKNPTQDTNGPYCYVFNNNNNKNLNIIKNYCSIRTCRSLECRMAGTANDYIGTLSTTRSGRKCASWVINIDNNNNNNDNNDNILKNTRYDVSRPSGLQTTFNSNINEKEKEQKKDKEAEEEKDDDDEEEEEEEENKLSGINEDTMAPKAIHDIVDSFDDKNIKYSDDKILRDTSSMEFMNYTIDNNKLNSPDVTKSSAPIVFRHQVDPAYLNDTLYPEQNAKNASNYCRDPSRSIAGTWCYTTDPNVPQDLCDVKDCEKPEECTFLVRGSGIGRRLYILPEHRLDGLHFALKAWEPDHPDSITFVFLADDGFKSRYILKIGAANNEKVLLYYQSETTDITLVMKKTLPHLLYIGKWSSFVIKIPRGKVQVFYEGSTSPLFDWEHSRPDDAFLPVYYYYTSEGDRTIGVSFDCNSGCPVEIVDTDKFNRIIPVSTWNTKMLSTSNRLELMIRARGVVLIPLILFPATSEYFALTLGEMNQWIFFLKNTHPNVKIFHKEKIDTPNLFTQNTWTNFTILWFNNTINVVWNGTLVFNYEHTSPLLFYFFSLSVDKGGWATWTANCLPPDIDGEPVDGGWSEWGPWACSASCNGGVGTSTRICNNPIPNVKGKPCTGPSILTGTCNSILCDKIMNKYTSLIVKEDQAINIPVDRDVIDAVVRDSLDSPKIYWTHNGIYMFFTDDRVKIKNYNIIINRAEVNDSGVYAITLHRIDDTHMIMKLVSLSVLPVRTSVTLRETLSMDLTCHCVVLGYQYSNLKIYWTKDKNIWKSYDTTNMSWAANTYHIDNVNSSHQGLWECHVLQNQHKFNWTTNAIDINVIGPPNWRTYLMEDDMTKAIFGWMPNETTVAMSVFIIFFIITVVTIITTNWYIRFQESLKGAMSQNINYQQKKHESIPKKSPIKSTPRRVYEKFQNLSNKNLSMKQEEEEEEAESLLGHQ</sequence>
<keyword evidence="5" id="KW-0812">Transmembrane</keyword>
<proteinExistence type="predicted"/>
<feature type="compositionally biased region" description="Basic and acidic residues" evidence="4">
    <location>
        <begin position="695"/>
        <end position="708"/>
    </location>
</feature>
<dbReference type="PANTHER" id="PTHR24261">
    <property type="entry name" value="PLASMINOGEN-RELATED"/>
    <property type="match status" value="1"/>
</dbReference>
<feature type="domain" description="Kringle" evidence="7">
    <location>
        <begin position="805"/>
        <end position="846"/>
    </location>
</feature>
<dbReference type="Pfam" id="PF00051">
    <property type="entry name" value="Kringle"/>
    <property type="match status" value="2"/>
</dbReference>
<dbReference type="InterPro" id="IPR050759">
    <property type="entry name" value="Serine_protease_kringle"/>
</dbReference>
<dbReference type="InterPro" id="IPR013806">
    <property type="entry name" value="Kringle-like"/>
</dbReference>
<feature type="signal peptide" evidence="6">
    <location>
        <begin position="1"/>
        <end position="21"/>
    </location>
</feature>
<keyword evidence="2" id="KW-1015">Disulfide bond</keyword>
<feature type="domain" description="Ig-like" evidence="8">
    <location>
        <begin position="1313"/>
        <end position="1393"/>
    </location>
</feature>
<feature type="region of interest" description="Disordered" evidence="4">
    <location>
        <begin position="659"/>
        <end position="733"/>
    </location>
</feature>
<dbReference type="SUPFAM" id="SSF57440">
    <property type="entry name" value="Kringle-like"/>
    <property type="match status" value="4"/>
</dbReference>
<keyword evidence="5" id="KW-1133">Transmembrane helix</keyword>
<dbReference type="InterPro" id="IPR038178">
    <property type="entry name" value="Kringle_sf"/>
</dbReference>
<keyword evidence="6" id="KW-0732">Signal</keyword>
<dbReference type="Gene3D" id="2.20.100.10">
    <property type="entry name" value="Thrombospondin type-1 (TSP1) repeat"/>
    <property type="match status" value="1"/>
</dbReference>
<dbReference type="PROSITE" id="PS50070">
    <property type="entry name" value="KRINGLE_2"/>
    <property type="match status" value="4"/>
</dbReference>
<dbReference type="InterPro" id="IPR022041">
    <property type="entry name" value="Methyltransf_FA"/>
</dbReference>
<dbReference type="PROSITE" id="PS50835">
    <property type="entry name" value="IG_LIKE"/>
    <property type="match status" value="1"/>
</dbReference>
<dbReference type="Gene3D" id="2.60.40.10">
    <property type="entry name" value="Immunoglobulins"/>
    <property type="match status" value="1"/>
</dbReference>
<feature type="compositionally biased region" description="Polar residues" evidence="4">
    <location>
        <begin position="684"/>
        <end position="694"/>
    </location>
</feature>
<dbReference type="InterPro" id="IPR000001">
    <property type="entry name" value="Kringle"/>
</dbReference>
<dbReference type="EMBL" id="JACMRX010000003">
    <property type="protein sequence ID" value="KAF7993844.1"/>
    <property type="molecule type" value="Genomic_DNA"/>
</dbReference>
<evidence type="ECO:0000256" key="2">
    <source>
        <dbReference type="ARBA" id="ARBA00023157"/>
    </source>
</evidence>
<dbReference type="InterPro" id="IPR007110">
    <property type="entry name" value="Ig-like_dom"/>
</dbReference>
<dbReference type="Pfam" id="PF12248">
    <property type="entry name" value="Methyltransf_FA"/>
    <property type="match status" value="1"/>
</dbReference>
<reference evidence="9 10" key="1">
    <citation type="submission" date="2020-08" db="EMBL/GenBank/DDBJ databases">
        <title>Aphidius gifuensis genome sequencing and assembly.</title>
        <authorList>
            <person name="Du Z."/>
        </authorList>
    </citation>
    <scope>NUCLEOTIDE SEQUENCE [LARGE SCALE GENOMIC DNA]</scope>
    <source>
        <strain evidence="9">YNYX2018</strain>
        <tissue evidence="9">Adults</tissue>
    </source>
</reference>